<evidence type="ECO:0000256" key="1">
    <source>
        <dbReference type="ARBA" id="ARBA00004479"/>
    </source>
</evidence>
<dbReference type="Gene3D" id="3.30.200.20">
    <property type="entry name" value="Phosphorylase Kinase, domain 1"/>
    <property type="match status" value="1"/>
</dbReference>
<evidence type="ECO:0000256" key="9">
    <source>
        <dbReference type="ARBA" id="ARBA00022840"/>
    </source>
</evidence>
<evidence type="ECO:0000256" key="5">
    <source>
        <dbReference type="ARBA" id="ARBA00022679"/>
    </source>
</evidence>
<keyword evidence="4" id="KW-0597">Phosphoprotein</keyword>
<keyword evidence="9 17" id="KW-0067">ATP-binding</keyword>
<evidence type="ECO:0000256" key="14">
    <source>
        <dbReference type="ARBA" id="ARBA00023180"/>
    </source>
</evidence>
<dbReference type="InterPro" id="IPR000719">
    <property type="entry name" value="Prot_kinase_dom"/>
</dbReference>
<evidence type="ECO:0000259" key="21">
    <source>
        <dbReference type="PROSITE" id="PS50011"/>
    </source>
</evidence>
<dbReference type="EMBL" id="JBJJXI010000007">
    <property type="protein sequence ID" value="KAL3407455.1"/>
    <property type="molecule type" value="Genomic_DNA"/>
</dbReference>
<keyword evidence="12" id="KW-0829">Tyrosine-protein kinase</keyword>
<dbReference type="Gene3D" id="2.10.220.10">
    <property type="entry name" value="Hormone Receptor, Insulin-like Growth Factor Receptor 1, Chain A, domain 2"/>
    <property type="match status" value="3"/>
</dbReference>
<dbReference type="InterPro" id="IPR050122">
    <property type="entry name" value="RTK"/>
</dbReference>
<comment type="subcellular location">
    <subcellularLocation>
        <location evidence="1">Membrane</location>
        <topology evidence="1">Single-pass type I membrane protein</topology>
    </subcellularLocation>
</comment>
<keyword evidence="23" id="KW-1185">Reference proteome</keyword>
<protein>
    <recommendedName>
        <fullName evidence="16">Epidermal growth factor receptor</fullName>
        <ecNumber evidence="2">2.7.10.1</ecNumber>
    </recommendedName>
</protein>
<evidence type="ECO:0000313" key="22">
    <source>
        <dbReference type="EMBL" id="KAL3407455.1"/>
    </source>
</evidence>
<dbReference type="SUPFAM" id="SSF52058">
    <property type="entry name" value="L domain-like"/>
    <property type="match status" value="2"/>
</dbReference>
<keyword evidence="11 19" id="KW-0472">Membrane</keyword>
<feature type="transmembrane region" description="Helical" evidence="19">
    <location>
        <begin position="993"/>
        <end position="1012"/>
    </location>
</feature>
<evidence type="ECO:0000256" key="2">
    <source>
        <dbReference type="ARBA" id="ARBA00011902"/>
    </source>
</evidence>
<dbReference type="SUPFAM" id="SSF57184">
    <property type="entry name" value="Growth factor receptor domain"/>
    <property type="match status" value="3"/>
</dbReference>
<feature type="transmembrane region" description="Helical" evidence="19">
    <location>
        <begin position="861"/>
        <end position="882"/>
    </location>
</feature>
<keyword evidence="3" id="KW-0217">Developmental protein</keyword>
<dbReference type="CDD" id="cd05057">
    <property type="entry name" value="PTKc_EGFR_like"/>
    <property type="match status" value="1"/>
</dbReference>
<keyword evidence="20" id="KW-0732">Signal</keyword>
<dbReference type="FunFam" id="2.10.220.10:FF:000002">
    <property type="entry name" value="Receptor protein-tyrosine kinase"/>
    <property type="match status" value="1"/>
</dbReference>
<evidence type="ECO:0000256" key="4">
    <source>
        <dbReference type="ARBA" id="ARBA00022553"/>
    </source>
</evidence>
<dbReference type="PROSITE" id="PS50011">
    <property type="entry name" value="PROTEIN_KINASE_DOM"/>
    <property type="match status" value="1"/>
</dbReference>
<keyword evidence="5" id="KW-0808">Transferase</keyword>
<dbReference type="FunFam" id="2.10.220.10:FF:000001">
    <property type="entry name" value="Receptor protein-tyrosine kinase"/>
    <property type="match status" value="1"/>
</dbReference>
<name>A0ABD2XQE6_9HYME</name>
<dbReference type="FunFam" id="1.10.510.10:FF:000233">
    <property type="entry name" value="receptor tyrosine-protein kinase erbB-3"/>
    <property type="match status" value="1"/>
</dbReference>
<evidence type="ECO:0000256" key="16">
    <source>
        <dbReference type="ARBA" id="ARBA00074007"/>
    </source>
</evidence>
<dbReference type="PRINTS" id="PR00109">
    <property type="entry name" value="TYRKINASE"/>
</dbReference>
<sequence length="1581" mass="174935">MSRQSTHLLSLLTLFLLLLLVADCSGKQRNANKHHKGQGNGGGAVAIRGNTNIAHVNNNGNNNNNNNHHSNNAAERNSEFVKGKSKYICIGTNGRLSVPSNKQHHYRNLRDRYTNCTYVDGNLEITWLQSPEYDLSFLQHIREVTGYVLISHVDVPRVVLPRLQIIRGRTLFRVEIQKQEFALIVMNSQMFNLEMPALRDILNGSVGVIQNYNLCHIKTINWDEIITGPGRKYNYKFNFTTPERSCSECDKSCEQGCWGDGPENCQRFSKTNCSPQCWQGRCFGPNPRECCHLFCAGGCVGPKQSDCLACKNFYDDGVCTQECPPMQKYNPTTYSWEVNPDGKYAYGATCVRKCPEHLLKDNGACVRSCPPKKKALNGECVPCEGSCPKTCQGDQTVHSGNIDSFKDCTIIEGSISIFDHTFKGYQQIFSNNGSFGSRFEPMHPDRLEVFSTLKEITGYLNIQGDDKNFKNLSYFRNLEVIGGRALTEYFSSLYIVKTSLVSLQLSSLRKINSGSVAILENKDLCYAGTINWDKIRKSPEHESLLANNKNQTECIKEGLVCDEQCSEEGCWGPGAHQCLSCKNFMLNNNCVKNCNSPGIYQADSKNCMPCHEECNGTCTGPSAEHCVSCKHVRDGPFCVKECPSSKYNEGGVCKPCHENCVGGCEGPENNIGPNGCHSCDKAIMSSNSEAQLPEGCLPKKEVCPDGYFREWVSSQEQGALKPLAGKEICRMCHQGCAKCTGYGTHETVCLECVKYKRGHHCELECPADYYVESGTQNCLACHAECLGCHGPDSTDCTKCRNFKVFLDSDSSNDLSQDNSTLFNCTKACPPEFPHKNFPVNEGEIYCSQERAFAFDTELQPAILGGVGIFVIIFLAFAGLMMYQWRLRAKAKENTVKMTMAMTGLDDNEPLRPTGVKPNLAKLRIIKEEEMRKGGKLGFGAFGNVYKGVWVPEGENVKIPVAIKVLHEDTSGANTSKEFLDEAYIMASVEHPNLLQLLAVCMTSQMMLVTQLMPLGNLLDFVRTNKDKIGSKPMLNWCTQIARGMAYLEERRLVHRDLAARNVLVQTGNCVKITDFGLAKLLDINEEQYKAAGGKMPIKWLALECIQHRIFTHKSDVWAFGVTIWEVLTYGGRPYESVSARNVPELLEKGERLPQPEICTIDVYMIMIKCWMLDAESRPSFRELAEEFAKMSRDPGRYLAIKGDKYMRLPAYAMQDGKEIIRNLASSIDGPEALVDADEYLQPKCRAPLPPNLLSNSTSAGSGSPPATPIKTCWPNGVSLTGGSTNTMMDSPTPMQNQQNWDRELLRYGTAVLMHQQAQAQAQQQQLAAAVAAGSTNGSIVAGVSSANPSVTNSLQRSHYGRPNGHCHQGSGVNGLSGAAAGQQVNGGVGSSAISENGSTRYCSDPLKMVRDCDVTDDGFAAEAAVQQHHQQQASVGGVKLDLPIDEDDYLMPSPALPTTKTQYMDLISEVTSAESLAKRLNNGYRKYPDFLNLPGKTSLDNPEYIMSQDEPPLTPQPLGIPTSPKDLEKVLANGAFAGINGQQIKQRASEEESDHEYYNDFDRFERELQPLKPLRKNETTV</sequence>
<feature type="chain" id="PRO_5044857186" description="Epidermal growth factor receptor" evidence="20">
    <location>
        <begin position="27"/>
        <end position="1581"/>
    </location>
</feature>
<dbReference type="PANTHER" id="PTHR24416">
    <property type="entry name" value="TYROSINE-PROTEIN KINASE RECEPTOR"/>
    <property type="match status" value="1"/>
</dbReference>
<dbReference type="InterPro" id="IPR036941">
    <property type="entry name" value="Rcpt_L-dom_sf"/>
</dbReference>
<evidence type="ECO:0000256" key="8">
    <source>
        <dbReference type="ARBA" id="ARBA00022777"/>
    </source>
</evidence>
<dbReference type="InterPro" id="IPR020635">
    <property type="entry name" value="Tyr_kinase_cat_dom"/>
</dbReference>
<dbReference type="Pfam" id="PF00757">
    <property type="entry name" value="Furin-like"/>
    <property type="match status" value="1"/>
</dbReference>
<evidence type="ECO:0000256" key="18">
    <source>
        <dbReference type="SAM" id="MobiDB-lite"/>
    </source>
</evidence>
<dbReference type="InterPro" id="IPR032778">
    <property type="entry name" value="GF_recep_IV"/>
</dbReference>
<feature type="region of interest" description="Disordered" evidence="18">
    <location>
        <begin position="53"/>
        <end position="72"/>
    </location>
</feature>
<dbReference type="GO" id="GO:0004714">
    <property type="term" value="F:transmembrane receptor protein tyrosine kinase activity"/>
    <property type="evidence" value="ECO:0007669"/>
    <property type="project" value="UniProtKB-EC"/>
</dbReference>
<feature type="signal peptide" evidence="20">
    <location>
        <begin position="1"/>
        <end position="26"/>
    </location>
</feature>
<evidence type="ECO:0000256" key="11">
    <source>
        <dbReference type="ARBA" id="ARBA00023136"/>
    </source>
</evidence>
<dbReference type="FunFam" id="2.10.220.10:FF:000024">
    <property type="entry name" value="Receptor protein-tyrosine kinase"/>
    <property type="match status" value="1"/>
</dbReference>
<evidence type="ECO:0000256" key="10">
    <source>
        <dbReference type="ARBA" id="ARBA00022989"/>
    </source>
</evidence>
<dbReference type="InterPro" id="IPR008266">
    <property type="entry name" value="Tyr_kinase_AS"/>
</dbReference>
<dbReference type="InterPro" id="IPR011009">
    <property type="entry name" value="Kinase-like_dom_sf"/>
</dbReference>
<feature type="domain" description="Protein kinase" evidence="21">
    <location>
        <begin position="930"/>
        <end position="1188"/>
    </location>
</feature>
<feature type="binding site" evidence="17">
    <location>
        <position position="963"/>
    </location>
    <ligand>
        <name>ATP</name>
        <dbReference type="ChEBI" id="CHEBI:30616"/>
    </ligand>
</feature>
<dbReference type="InterPro" id="IPR006211">
    <property type="entry name" value="Furin-like_Cys-rich_dom"/>
</dbReference>
<dbReference type="InterPro" id="IPR001245">
    <property type="entry name" value="Ser-Thr/Tyr_kinase_cat_dom"/>
</dbReference>
<dbReference type="InterPro" id="IPR000494">
    <property type="entry name" value="Rcpt_L-dom"/>
</dbReference>
<dbReference type="SMART" id="SM00261">
    <property type="entry name" value="FU"/>
    <property type="match status" value="7"/>
</dbReference>
<dbReference type="PROSITE" id="PS00107">
    <property type="entry name" value="PROTEIN_KINASE_ATP"/>
    <property type="match status" value="1"/>
</dbReference>
<accession>A0ABD2XQE6</accession>
<dbReference type="GO" id="GO:0016020">
    <property type="term" value="C:membrane"/>
    <property type="evidence" value="ECO:0007669"/>
    <property type="project" value="UniProtKB-SubCell"/>
</dbReference>
<keyword evidence="8" id="KW-0418">Kinase</keyword>
<dbReference type="InterPro" id="IPR006212">
    <property type="entry name" value="Furin_repeat"/>
</dbReference>
<comment type="caution">
    <text evidence="22">The sequence shown here is derived from an EMBL/GenBank/DDBJ whole genome shotgun (WGS) entry which is preliminary data.</text>
</comment>
<dbReference type="PANTHER" id="PTHR24416:SF566">
    <property type="entry name" value="EPIDERMAL GROWTH FACTOR RECEPTOR"/>
    <property type="match status" value="1"/>
</dbReference>
<dbReference type="Pfam" id="PF07714">
    <property type="entry name" value="PK_Tyr_Ser-Thr"/>
    <property type="match status" value="1"/>
</dbReference>
<keyword evidence="7 17" id="KW-0547">Nucleotide-binding</keyword>
<dbReference type="FunFam" id="3.30.200.20:FF:000422">
    <property type="entry name" value="Receptor protein-tyrosine kinase"/>
    <property type="match status" value="1"/>
</dbReference>
<keyword evidence="6 19" id="KW-0812">Transmembrane</keyword>
<evidence type="ECO:0000256" key="3">
    <source>
        <dbReference type="ARBA" id="ARBA00022473"/>
    </source>
</evidence>
<keyword evidence="10 19" id="KW-1133">Transmembrane helix</keyword>
<dbReference type="InterPro" id="IPR017441">
    <property type="entry name" value="Protein_kinase_ATP_BS"/>
</dbReference>
<proteinExistence type="predicted"/>
<evidence type="ECO:0000256" key="7">
    <source>
        <dbReference type="ARBA" id="ARBA00022741"/>
    </source>
</evidence>
<evidence type="ECO:0000256" key="12">
    <source>
        <dbReference type="ARBA" id="ARBA00023137"/>
    </source>
</evidence>
<evidence type="ECO:0000256" key="19">
    <source>
        <dbReference type="SAM" id="Phobius"/>
    </source>
</evidence>
<dbReference type="PROSITE" id="PS00109">
    <property type="entry name" value="PROTEIN_KINASE_TYR"/>
    <property type="match status" value="1"/>
</dbReference>
<evidence type="ECO:0000256" key="13">
    <source>
        <dbReference type="ARBA" id="ARBA00023170"/>
    </source>
</evidence>
<evidence type="ECO:0000256" key="20">
    <source>
        <dbReference type="SAM" id="SignalP"/>
    </source>
</evidence>
<gene>
    <name evidence="22" type="ORF">TKK_000437</name>
</gene>
<dbReference type="FunFam" id="3.80.20.20:FF:000009">
    <property type="entry name" value="Receptor protein-tyrosine kinase"/>
    <property type="match status" value="1"/>
</dbReference>
<dbReference type="Pfam" id="PF14843">
    <property type="entry name" value="GF_recep_IV"/>
    <property type="match status" value="1"/>
</dbReference>
<keyword evidence="14" id="KW-0325">Glycoprotein</keyword>
<evidence type="ECO:0000313" key="23">
    <source>
        <dbReference type="Proteomes" id="UP001627154"/>
    </source>
</evidence>
<dbReference type="GO" id="GO:0005524">
    <property type="term" value="F:ATP binding"/>
    <property type="evidence" value="ECO:0007669"/>
    <property type="project" value="UniProtKB-UniRule"/>
</dbReference>
<dbReference type="Proteomes" id="UP001627154">
    <property type="component" value="Unassembled WGS sequence"/>
</dbReference>
<dbReference type="SMART" id="SM00219">
    <property type="entry name" value="TyrKc"/>
    <property type="match status" value="1"/>
</dbReference>
<dbReference type="SUPFAM" id="SSF56112">
    <property type="entry name" value="Protein kinase-like (PK-like)"/>
    <property type="match status" value="1"/>
</dbReference>
<organism evidence="22 23">
    <name type="scientific">Trichogramma kaykai</name>
    <dbReference type="NCBI Taxonomy" id="54128"/>
    <lineage>
        <taxon>Eukaryota</taxon>
        <taxon>Metazoa</taxon>
        <taxon>Ecdysozoa</taxon>
        <taxon>Arthropoda</taxon>
        <taxon>Hexapoda</taxon>
        <taxon>Insecta</taxon>
        <taxon>Pterygota</taxon>
        <taxon>Neoptera</taxon>
        <taxon>Endopterygota</taxon>
        <taxon>Hymenoptera</taxon>
        <taxon>Apocrita</taxon>
        <taxon>Proctotrupomorpha</taxon>
        <taxon>Chalcidoidea</taxon>
        <taxon>Trichogrammatidae</taxon>
        <taxon>Trichogramma</taxon>
    </lineage>
</organism>
<dbReference type="Gene3D" id="1.10.510.10">
    <property type="entry name" value="Transferase(Phosphotransferase) domain 1"/>
    <property type="match status" value="1"/>
</dbReference>
<dbReference type="Gene3D" id="3.80.20.20">
    <property type="entry name" value="Receptor L-domain"/>
    <property type="match status" value="2"/>
</dbReference>
<dbReference type="EC" id="2.7.10.1" evidence="2"/>
<dbReference type="Pfam" id="PF01030">
    <property type="entry name" value="Recep_L_domain"/>
    <property type="match status" value="2"/>
</dbReference>
<dbReference type="CDD" id="cd00064">
    <property type="entry name" value="FU"/>
    <property type="match status" value="5"/>
</dbReference>
<reference evidence="22 23" key="1">
    <citation type="journal article" date="2024" name="bioRxiv">
        <title>A reference genome for Trichogramma kaykai: A tiny desert-dwelling parasitoid wasp with competing sex-ratio distorters.</title>
        <authorList>
            <person name="Culotta J."/>
            <person name="Lindsey A.R."/>
        </authorList>
    </citation>
    <scope>NUCLEOTIDE SEQUENCE [LARGE SCALE GENOMIC DNA]</scope>
    <source>
        <strain evidence="22 23">KSX58</strain>
    </source>
</reference>
<comment type="catalytic activity">
    <reaction evidence="15">
        <text>L-tyrosyl-[protein] + ATP = O-phospho-L-tyrosyl-[protein] + ADP + H(+)</text>
        <dbReference type="Rhea" id="RHEA:10596"/>
        <dbReference type="Rhea" id="RHEA-COMP:10136"/>
        <dbReference type="Rhea" id="RHEA-COMP:20101"/>
        <dbReference type="ChEBI" id="CHEBI:15378"/>
        <dbReference type="ChEBI" id="CHEBI:30616"/>
        <dbReference type="ChEBI" id="CHEBI:46858"/>
        <dbReference type="ChEBI" id="CHEBI:61978"/>
        <dbReference type="ChEBI" id="CHEBI:456216"/>
        <dbReference type="EC" id="2.7.10.1"/>
    </reaction>
</comment>
<feature type="region of interest" description="Disordered" evidence="18">
    <location>
        <begin position="1253"/>
        <end position="1275"/>
    </location>
</feature>
<evidence type="ECO:0000256" key="6">
    <source>
        <dbReference type="ARBA" id="ARBA00022692"/>
    </source>
</evidence>
<evidence type="ECO:0000256" key="15">
    <source>
        <dbReference type="ARBA" id="ARBA00051243"/>
    </source>
</evidence>
<keyword evidence="13" id="KW-0675">Receptor</keyword>
<evidence type="ECO:0000256" key="17">
    <source>
        <dbReference type="PROSITE-ProRule" id="PRU10141"/>
    </source>
</evidence>
<dbReference type="GO" id="GO:0038127">
    <property type="term" value="P:ERBB signaling pathway"/>
    <property type="evidence" value="ECO:0007669"/>
    <property type="project" value="UniProtKB-ARBA"/>
</dbReference>
<dbReference type="InterPro" id="IPR009030">
    <property type="entry name" value="Growth_fac_rcpt_cys_sf"/>
</dbReference>